<dbReference type="Pfam" id="PF07995">
    <property type="entry name" value="GSDH"/>
    <property type="match status" value="1"/>
</dbReference>
<organism evidence="2 3">
    <name type="scientific">Aeoliella straminimaris</name>
    <dbReference type="NCBI Taxonomy" id="2954799"/>
    <lineage>
        <taxon>Bacteria</taxon>
        <taxon>Pseudomonadati</taxon>
        <taxon>Planctomycetota</taxon>
        <taxon>Planctomycetia</taxon>
        <taxon>Pirellulales</taxon>
        <taxon>Lacipirellulaceae</taxon>
        <taxon>Aeoliella</taxon>
    </lineage>
</organism>
<gene>
    <name evidence="2" type="ORF">NG895_12485</name>
</gene>
<sequence>MRVAPTFYIVLSLVIHCTILGSVLSQKATAQIAASPIPGISVEIADVIQLPDTRNLGAEEQSEDNRVNDSKARINFMRELPDSTGRWFVNDLRGDLYLVDSNSNTSQPFLNLRSEFSRFRYGPSGLSTGLLSVTPHPEYAANGKFYTLHSETFSGSPTPDFVAQGNAGNINGGSANHVVLTEWTATDPSSDSWAGSHTEMMRIAAPSGFLHAHGDVAFNPVAEPGDEDYGLLYVGGGDYGYDAYSRGDPQAQRLDSIYGKILRIDPAGNNSANGNYGVPTSNPYAADGNADTADEIYASGLRNAHRLMWDQQTGVMYTTDIGQGRIEEINIVRSGENYGWSEREGTFEYLGGNVGPLPGNDAIFGYTYPVVQYDHDEGNAIAGGFVYRGTQLPELYGKFVFGDIVNGRVFYSDVAEMDTADDGDPATTADIYELFLTRNGAPTTLEDLILADRGTGTLPNGRHDLRFGQTSDGEVYLMTKQDGWIRQLVGDGPPSQLVLSVDRATGTATMRNSSGSAVDIQGYSILSASGSLGPDNATWNSFSDQLLPDWNESVATSAELDEASSGEALSFADSQQRSIGTPYQPAYSSFGTTGPEDLQFTYIEAATQQQVTGLIEYTGIDETNNLVLTVDPTTGLARLSNPSPFDVSIDGYSVDSFEGSLQPGDGNWNSLSDQSQAGWREVLTETTAISELNPDSDLFLASGSEIELGTFFLVGGEQDLEFNFLLADEETARLGVVLYQQLGISGDYNNDGEVNIADYTVWRNHLGSNFQLPNEGGATPGQVTVEDYALWKSNFGQTTNSAATSRARVPEPSTLAAMSLSLLLLAARFRLGTAPANCENVA</sequence>
<feature type="domain" description="Glucose/Sorbosone dehydrogenase" evidence="1">
    <location>
        <begin position="77"/>
        <end position="417"/>
    </location>
</feature>
<dbReference type="EMBL" id="JAMXLR010000038">
    <property type="protein sequence ID" value="MCO6044726.1"/>
    <property type="molecule type" value="Genomic_DNA"/>
</dbReference>
<dbReference type="SUPFAM" id="SSF50952">
    <property type="entry name" value="Soluble quinoprotein glucose dehydrogenase"/>
    <property type="match status" value="1"/>
</dbReference>
<reference evidence="2" key="1">
    <citation type="submission" date="2022-06" db="EMBL/GenBank/DDBJ databases">
        <title>Aeoliella straminimaris, a novel planctomycete from sediments.</title>
        <authorList>
            <person name="Vitorino I.R."/>
            <person name="Lage O.M."/>
        </authorList>
    </citation>
    <scope>NUCLEOTIDE SEQUENCE</scope>
    <source>
        <strain evidence="2">ICT_H6.2</strain>
    </source>
</reference>
<dbReference type="PANTHER" id="PTHR19328">
    <property type="entry name" value="HEDGEHOG-INTERACTING PROTEIN"/>
    <property type="match status" value="1"/>
</dbReference>
<dbReference type="InterPro" id="IPR011041">
    <property type="entry name" value="Quinoprot_gluc/sorb_DH_b-prop"/>
</dbReference>
<dbReference type="InterPro" id="IPR011042">
    <property type="entry name" value="6-blade_b-propeller_TolB-like"/>
</dbReference>
<comment type="caution">
    <text evidence="2">The sequence shown here is derived from an EMBL/GenBank/DDBJ whole genome shotgun (WGS) entry which is preliminary data.</text>
</comment>
<evidence type="ECO:0000259" key="1">
    <source>
        <dbReference type="Pfam" id="PF07995"/>
    </source>
</evidence>
<dbReference type="GO" id="GO:0000272">
    <property type="term" value="P:polysaccharide catabolic process"/>
    <property type="evidence" value="ECO:0007669"/>
    <property type="project" value="InterPro"/>
</dbReference>
<evidence type="ECO:0000313" key="3">
    <source>
        <dbReference type="Proteomes" id="UP001155241"/>
    </source>
</evidence>
<proteinExistence type="predicted"/>
<dbReference type="Gene3D" id="2.120.10.30">
    <property type="entry name" value="TolB, C-terminal domain"/>
    <property type="match status" value="1"/>
</dbReference>
<dbReference type="RefSeq" id="WP_252852842.1">
    <property type="nucleotide sequence ID" value="NZ_JAMXLR010000038.1"/>
</dbReference>
<dbReference type="InterPro" id="IPR018247">
    <property type="entry name" value="EF_Hand_1_Ca_BS"/>
</dbReference>
<name>A0A9X2JGH3_9BACT</name>
<dbReference type="PANTHER" id="PTHR19328:SF13">
    <property type="entry name" value="HIPL1 PROTEIN"/>
    <property type="match status" value="1"/>
</dbReference>
<dbReference type="InterPro" id="IPR012938">
    <property type="entry name" value="Glc/Sorbosone_DH"/>
</dbReference>
<dbReference type="Proteomes" id="UP001155241">
    <property type="component" value="Unassembled WGS sequence"/>
</dbReference>
<keyword evidence="3" id="KW-1185">Reference proteome</keyword>
<protein>
    <submittedName>
        <fullName evidence="2">PQQ-dependent sugar dehydrogenase</fullName>
    </submittedName>
</protein>
<evidence type="ECO:0000313" key="2">
    <source>
        <dbReference type="EMBL" id="MCO6044726.1"/>
    </source>
</evidence>
<dbReference type="Gene3D" id="1.10.1330.10">
    <property type="entry name" value="Dockerin domain"/>
    <property type="match status" value="1"/>
</dbReference>
<dbReference type="InterPro" id="IPR036439">
    <property type="entry name" value="Dockerin_dom_sf"/>
</dbReference>
<accession>A0A9X2JGH3</accession>
<dbReference type="AlphaFoldDB" id="A0A9X2JGH3"/>
<dbReference type="PROSITE" id="PS00018">
    <property type="entry name" value="EF_HAND_1"/>
    <property type="match status" value="1"/>
</dbReference>